<proteinExistence type="predicted"/>
<feature type="transmembrane region" description="Helical" evidence="1">
    <location>
        <begin position="20"/>
        <end position="39"/>
    </location>
</feature>
<keyword evidence="1" id="KW-0472">Membrane</keyword>
<sequence length="47" mass="5170">MDASIGTSIINKKERSIRTCFPLSILLSAHLSVLVRFPIPMNVLAIC</sequence>
<dbReference type="EMBL" id="CACRUT010000016">
    <property type="protein sequence ID" value="VYU42599.1"/>
    <property type="molecule type" value="Genomic_DNA"/>
</dbReference>
<keyword evidence="1" id="KW-0812">Transmembrane</keyword>
<gene>
    <name evidence="2" type="ORF">PCLFYP37_02851</name>
</gene>
<keyword evidence="1" id="KW-1133">Transmembrane helix</keyword>
<dbReference type="AlphaFoldDB" id="A0A6N3ETS0"/>
<name>A0A6N3ETS0_9BACT</name>
<evidence type="ECO:0000313" key="2">
    <source>
        <dbReference type="EMBL" id="VYU42599.1"/>
    </source>
</evidence>
<protein>
    <submittedName>
        <fullName evidence="2">Uncharacterized protein</fullName>
    </submittedName>
</protein>
<evidence type="ECO:0000256" key="1">
    <source>
        <dbReference type="SAM" id="Phobius"/>
    </source>
</evidence>
<accession>A0A6N3ETS0</accession>
<organism evidence="2">
    <name type="scientific">Paraprevotella clara</name>
    <dbReference type="NCBI Taxonomy" id="454154"/>
    <lineage>
        <taxon>Bacteria</taxon>
        <taxon>Pseudomonadati</taxon>
        <taxon>Bacteroidota</taxon>
        <taxon>Bacteroidia</taxon>
        <taxon>Bacteroidales</taxon>
        <taxon>Prevotellaceae</taxon>
        <taxon>Paraprevotella</taxon>
    </lineage>
</organism>
<reference evidence="2" key="1">
    <citation type="submission" date="2019-11" db="EMBL/GenBank/DDBJ databases">
        <authorList>
            <person name="Feng L."/>
        </authorList>
    </citation>
    <scope>NUCLEOTIDE SEQUENCE</scope>
    <source>
        <strain evidence="2">PclaraLFYP37</strain>
    </source>
</reference>